<dbReference type="InterPro" id="IPR037185">
    <property type="entry name" value="EmrE-like"/>
</dbReference>
<keyword evidence="3 7" id="KW-0812">Transmembrane</keyword>
<feature type="transmembrane region" description="Helical" evidence="7">
    <location>
        <begin position="78"/>
        <end position="97"/>
    </location>
</feature>
<feature type="transmembrane region" description="Helical" evidence="7">
    <location>
        <begin position="29"/>
        <end position="46"/>
    </location>
</feature>
<evidence type="ECO:0000256" key="4">
    <source>
        <dbReference type="ARBA" id="ARBA00022989"/>
    </source>
</evidence>
<evidence type="ECO:0000259" key="8">
    <source>
        <dbReference type="Pfam" id="PF00892"/>
    </source>
</evidence>
<feature type="transmembrane region" description="Helical" evidence="7">
    <location>
        <begin position="104"/>
        <end position="124"/>
    </location>
</feature>
<accession>A0ABQ6JIN2</accession>
<feature type="compositionally biased region" description="Low complexity" evidence="6">
    <location>
        <begin position="219"/>
        <end position="232"/>
    </location>
</feature>
<keyword evidence="4 7" id="KW-1133">Transmembrane helix</keyword>
<gene>
    <name evidence="9" type="ORF">GCM10025868_26560</name>
</gene>
<name>A0ABQ6JIN2_9ACTN</name>
<evidence type="ECO:0000313" key="10">
    <source>
        <dbReference type="Proteomes" id="UP001157017"/>
    </source>
</evidence>
<proteinExistence type="inferred from homology"/>
<protein>
    <recommendedName>
        <fullName evidence="8">EamA domain-containing protein</fullName>
    </recommendedName>
</protein>
<keyword evidence="5 7" id="KW-0472">Membrane</keyword>
<sequence length="232" mass="24396">MLRALPVGLLLLAARRRLPHGEWWWRSTVLGGLNFSVFFVLVFVAAQRLPGGLAATLTATAPFVMMVLARLLVGERPAPLSVGAAVVGVLGVGLLVLRGGAVDPLGVAASAGAVLVSSLGFVLVKRWSPPTDLLTSTSWQPGRRRAAARAARAGRGGPAACAAGTRAAGLRVRRAGEHRAGVRRVVPRPGPPARCRRRPHRPAQPGGRHGARRRRPARAVRAGAGWPAPRWS</sequence>
<feature type="compositionally biased region" description="Basic residues" evidence="6">
    <location>
        <begin position="209"/>
        <end position="218"/>
    </location>
</feature>
<dbReference type="InterPro" id="IPR050638">
    <property type="entry name" value="AA-Vitamin_Transporters"/>
</dbReference>
<evidence type="ECO:0000256" key="3">
    <source>
        <dbReference type="ARBA" id="ARBA00022692"/>
    </source>
</evidence>
<organism evidence="9 10">
    <name type="scientific">Angustibacter aerolatus</name>
    <dbReference type="NCBI Taxonomy" id="1162965"/>
    <lineage>
        <taxon>Bacteria</taxon>
        <taxon>Bacillati</taxon>
        <taxon>Actinomycetota</taxon>
        <taxon>Actinomycetes</taxon>
        <taxon>Kineosporiales</taxon>
        <taxon>Kineosporiaceae</taxon>
    </lineage>
</organism>
<evidence type="ECO:0000256" key="7">
    <source>
        <dbReference type="SAM" id="Phobius"/>
    </source>
</evidence>
<dbReference type="Proteomes" id="UP001157017">
    <property type="component" value="Unassembled WGS sequence"/>
</dbReference>
<feature type="domain" description="EamA" evidence="8">
    <location>
        <begin position="9"/>
        <end position="96"/>
    </location>
</feature>
<reference evidence="10" key="1">
    <citation type="journal article" date="2019" name="Int. J. Syst. Evol. Microbiol.">
        <title>The Global Catalogue of Microorganisms (GCM) 10K type strain sequencing project: providing services to taxonomists for standard genome sequencing and annotation.</title>
        <authorList>
            <consortium name="The Broad Institute Genomics Platform"/>
            <consortium name="The Broad Institute Genome Sequencing Center for Infectious Disease"/>
            <person name="Wu L."/>
            <person name="Ma J."/>
        </authorList>
    </citation>
    <scope>NUCLEOTIDE SEQUENCE [LARGE SCALE GENOMIC DNA]</scope>
    <source>
        <strain evidence="10">NBRC 108730</strain>
    </source>
</reference>
<evidence type="ECO:0000256" key="2">
    <source>
        <dbReference type="ARBA" id="ARBA00007362"/>
    </source>
</evidence>
<evidence type="ECO:0000256" key="5">
    <source>
        <dbReference type="ARBA" id="ARBA00023136"/>
    </source>
</evidence>
<feature type="transmembrane region" description="Helical" evidence="7">
    <location>
        <begin position="53"/>
        <end position="72"/>
    </location>
</feature>
<evidence type="ECO:0000313" key="9">
    <source>
        <dbReference type="EMBL" id="GMA87406.1"/>
    </source>
</evidence>
<dbReference type="PANTHER" id="PTHR32322:SF2">
    <property type="entry name" value="EAMA DOMAIN-CONTAINING PROTEIN"/>
    <property type="match status" value="1"/>
</dbReference>
<comment type="subcellular location">
    <subcellularLocation>
        <location evidence="1">Membrane</location>
        <topology evidence="1">Multi-pass membrane protein</topology>
    </subcellularLocation>
</comment>
<evidence type="ECO:0000256" key="6">
    <source>
        <dbReference type="SAM" id="MobiDB-lite"/>
    </source>
</evidence>
<comment type="similarity">
    <text evidence="2">Belongs to the EamA transporter family.</text>
</comment>
<dbReference type="Pfam" id="PF00892">
    <property type="entry name" value="EamA"/>
    <property type="match status" value="1"/>
</dbReference>
<evidence type="ECO:0000256" key="1">
    <source>
        <dbReference type="ARBA" id="ARBA00004141"/>
    </source>
</evidence>
<dbReference type="SUPFAM" id="SSF103481">
    <property type="entry name" value="Multidrug resistance efflux transporter EmrE"/>
    <property type="match status" value="1"/>
</dbReference>
<keyword evidence="10" id="KW-1185">Reference proteome</keyword>
<dbReference type="EMBL" id="BSUZ01000001">
    <property type="protein sequence ID" value="GMA87406.1"/>
    <property type="molecule type" value="Genomic_DNA"/>
</dbReference>
<feature type="region of interest" description="Disordered" evidence="6">
    <location>
        <begin position="184"/>
        <end position="232"/>
    </location>
</feature>
<dbReference type="InterPro" id="IPR000620">
    <property type="entry name" value="EamA_dom"/>
</dbReference>
<comment type="caution">
    <text evidence="9">The sequence shown here is derived from an EMBL/GenBank/DDBJ whole genome shotgun (WGS) entry which is preliminary data.</text>
</comment>
<dbReference type="PANTHER" id="PTHR32322">
    <property type="entry name" value="INNER MEMBRANE TRANSPORTER"/>
    <property type="match status" value="1"/>
</dbReference>